<feature type="non-terminal residue" evidence="1">
    <location>
        <position position="56"/>
    </location>
</feature>
<gene>
    <name evidence="1" type="ORF">Tci_828269</name>
</gene>
<dbReference type="AlphaFoldDB" id="A0A699Q4Z2"/>
<dbReference type="EMBL" id="BKCJ010968824">
    <property type="protein sequence ID" value="GFC56299.1"/>
    <property type="molecule type" value="Genomic_DNA"/>
</dbReference>
<protein>
    <submittedName>
        <fullName evidence="1">Rho GDP-dissociation inhibitor 1-like</fullName>
    </submittedName>
</protein>
<name>A0A699Q4Z2_TANCI</name>
<evidence type="ECO:0000313" key="1">
    <source>
        <dbReference type="EMBL" id="GFC56299.1"/>
    </source>
</evidence>
<reference evidence="1" key="1">
    <citation type="journal article" date="2019" name="Sci. Rep.">
        <title>Draft genome of Tanacetum cinerariifolium, the natural source of mosquito coil.</title>
        <authorList>
            <person name="Yamashiro T."/>
            <person name="Shiraishi A."/>
            <person name="Satake H."/>
            <person name="Nakayama K."/>
        </authorList>
    </citation>
    <scope>NUCLEOTIDE SEQUENCE</scope>
</reference>
<sequence>MEPGPGPSTILITDLFFKDQKQVQEPDVKILNLTIVSAGRPDIVLEIPDSGIPKGL</sequence>
<comment type="caution">
    <text evidence="1">The sequence shown here is derived from an EMBL/GenBank/DDBJ whole genome shotgun (WGS) entry which is preliminary data.</text>
</comment>
<organism evidence="1">
    <name type="scientific">Tanacetum cinerariifolium</name>
    <name type="common">Dalmatian daisy</name>
    <name type="synonym">Chrysanthemum cinerariifolium</name>
    <dbReference type="NCBI Taxonomy" id="118510"/>
    <lineage>
        <taxon>Eukaryota</taxon>
        <taxon>Viridiplantae</taxon>
        <taxon>Streptophyta</taxon>
        <taxon>Embryophyta</taxon>
        <taxon>Tracheophyta</taxon>
        <taxon>Spermatophyta</taxon>
        <taxon>Magnoliopsida</taxon>
        <taxon>eudicotyledons</taxon>
        <taxon>Gunneridae</taxon>
        <taxon>Pentapetalae</taxon>
        <taxon>asterids</taxon>
        <taxon>campanulids</taxon>
        <taxon>Asterales</taxon>
        <taxon>Asteraceae</taxon>
        <taxon>Asteroideae</taxon>
        <taxon>Anthemideae</taxon>
        <taxon>Anthemidinae</taxon>
        <taxon>Tanacetum</taxon>
    </lineage>
</organism>
<proteinExistence type="predicted"/>
<accession>A0A699Q4Z2</accession>